<organism evidence="1">
    <name type="scientific">Acidithiobacillus ferrivorans</name>
    <dbReference type="NCBI Taxonomy" id="160808"/>
    <lineage>
        <taxon>Bacteria</taxon>
        <taxon>Pseudomonadati</taxon>
        <taxon>Pseudomonadota</taxon>
        <taxon>Acidithiobacillia</taxon>
        <taxon>Acidithiobacillales</taxon>
        <taxon>Acidithiobacillaceae</taxon>
        <taxon>Acidithiobacillus</taxon>
    </lineage>
</organism>
<gene>
    <name evidence="2" type="ORF">AFERRI_40113</name>
    <name evidence="1" type="ORF">AFERRI_480018</name>
</gene>
<evidence type="ECO:0000313" key="3">
    <source>
        <dbReference type="Proteomes" id="UP000193925"/>
    </source>
</evidence>
<evidence type="ECO:0000313" key="2">
    <source>
        <dbReference type="EMBL" id="SMH66764.1"/>
    </source>
</evidence>
<proteinExistence type="predicted"/>
<reference evidence="1" key="1">
    <citation type="submission" date="2014-03" db="EMBL/GenBank/DDBJ databases">
        <authorList>
            <person name="Genoscope - CEA"/>
        </authorList>
    </citation>
    <scope>NUCLEOTIDE SEQUENCE [LARGE SCALE GENOMIC DNA]</scope>
    <source>
        <strain evidence="1">CF27</strain>
    </source>
</reference>
<keyword evidence="3" id="KW-1185">Reference proteome</keyword>
<protein>
    <submittedName>
        <fullName evidence="1">Uncharacterized protein</fullName>
    </submittedName>
</protein>
<evidence type="ECO:0000313" key="1">
    <source>
        <dbReference type="EMBL" id="CDQ11028.1"/>
    </source>
</evidence>
<sequence length="114" mass="13098">MELDKIQDPLILEDPPLPTLWGDIRNFFIGLPDRWDMDKRSAYVDRSAERPGSTTEDEELPTLWGFVRSFFGKSSVDDDANNDNFENDNNALGWPFSSNLIGYNNMDMGIDDEF</sequence>
<reference evidence="1" key="2">
    <citation type="submission" date="2014-07" db="EMBL/GenBank/DDBJ databases">
        <title>Initial genome analysis of the psychrotolerant acidophile Acidithiobacillus ferrivorans CF27: insights into iron and sulfur oxidation pathways and into biofilm formation.</title>
        <authorList>
            <person name="Talla E."/>
            <person name="Hedrich S."/>
            <person name="Mangenot S."/>
            <person name="Ji B."/>
            <person name="Johnson D.B."/>
            <person name="Barbe V."/>
            <person name="Bonnefoy V."/>
        </authorList>
    </citation>
    <scope>NUCLEOTIDE SEQUENCE [LARGE SCALE GENOMIC DNA]</scope>
    <source>
        <strain evidence="1">CF27</strain>
    </source>
</reference>
<dbReference type="AlphaFoldDB" id="A0A060UWB6"/>
<dbReference type="RefSeq" id="WP_035193888.1">
    <property type="nucleotide sequence ID" value="NZ_CCCS020000043.1"/>
</dbReference>
<dbReference type="EMBL" id="CCCS020000043">
    <property type="protein sequence ID" value="CDQ11028.1"/>
    <property type="molecule type" value="Genomic_DNA"/>
</dbReference>
<accession>A0A060UWB6</accession>
<name>A0A060UWB6_9PROT</name>
<dbReference type="Proteomes" id="UP000193925">
    <property type="component" value="Chromosome AFERRI"/>
</dbReference>
<dbReference type="EMBL" id="LT841305">
    <property type="protein sequence ID" value="SMH66764.1"/>
    <property type="molecule type" value="Genomic_DNA"/>
</dbReference>
<reference evidence="2 3" key="3">
    <citation type="submission" date="2017-03" db="EMBL/GenBank/DDBJ databases">
        <authorList>
            <person name="Regsiter A."/>
            <person name="William W."/>
        </authorList>
    </citation>
    <scope>NUCLEOTIDE SEQUENCE [LARGE SCALE GENOMIC DNA]</scope>
    <source>
        <strain evidence="2">PRJEB5721</strain>
    </source>
</reference>